<dbReference type="InterPro" id="IPR007138">
    <property type="entry name" value="ABM_dom"/>
</dbReference>
<sequence>MTATTPEPPYYAVIFTSLRTPLEAGYSETAERMLELAAGQPGFLGVESARGADGLGITVSYWQDEDSIRRWRENAEHKLAREGGRRDWYERFRVRVARVERAYGFERHCP</sequence>
<dbReference type="InterPro" id="IPR052936">
    <property type="entry name" value="Jasmonate_Hydroxylase-like"/>
</dbReference>
<dbReference type="PANTHER" id="PTHR37811">
    <property type="entry name" value="BLL5343 PROTEIN"/>
    <property type="match status" value="1"/>
</dbReference>
<reference evidence="2 3" key="1">
    <citation type="submission" date="2016-05" db="EMBL/GenBank/DDBJ databases">
        <title>Genome Sequence of Pseudomonas citronellolis Strain SJTE-3, an Estrogens and Persistent Organic Pollutants degradation strain.</title>
        <authorList>
            <person name="Liang R."/>
        </authorList>
    </citation>
    <scope>NUCLEOTIDE SEQUENCE [LARGE SCALE GENOMIC DNA]</scope>
    <source>
        <strain evidence="2 3">SJTE-3</strain>
    </source>
</reference>
<dbReference type="Pfam" id="PF03992">
    <property type="entry name" value="ABM"/>
    <property type="match status" value="1"/>
</dbReference>
<dbReference type="SUPFAM" id="SSF54909">
    <property type="entry name" value="Dimeric alpha+beta barrel"/>
    <property type="match status" value="1"/>
</dbReference>
<dbReference type="RefSeq" id="WP_064583136.1">
    <property type="nucleotide sequence ID" value="NZ_CP015878.1"/>
</dbReference>
<dbReference type="PANTHER" id="PTHR37811:SF2">
    <property type="entry name" value="ABM DOMAIN-CONTAINING PROTEIN"/>
    <property type="match status" value="1"/>
</dbReference>
<proteinExistence type="predicted"/>
<gene>
    <name evidence="2" type="ORF">A9C11_15270</name>
</gene>
<dbReference type="EMBL" id="CP015878">
    <property type="protein sequence ID" value="ANI15260.1"/>
    <property type="molecule type" value="Genomic_DNA"/>
</dbReference>
<dbReference type="Proteomes" id="UP000077748">
    <property type="component" value="Chromosome"/>
</dbReference>
<dbReference type="AlphaFoldDB" id="A0A1A9KDQ6"/>
<dbReference type="PROSITE" id="PS51725">
    <property type="entry name" value="ABM"/>
    <property type="match status" value="1"/>
</dbReference>
<evidence type="ECO:0000259" key="1">
    <source>
        <dbReference type="PROSITE" id="PS51725"/>
    </source>
</evidence>
<evidence type="ECO:0000313" key="3">
    <source>
        <dbReference type="Proteomes" id="UP000077748"/>
    </source>
</evidence>
<name>A0A1A9KDQ6_9PSED</name>
<organism evidence="2 3">
    <name type="scientific">Pseudomonas citronellolis</name>
    <dbReference type="NCBI Taxonomy" id="53408"/>
    <lineage>
        <taxon>Bacteria</taxon>
        <taxon>Pseudomonadati</taxon>
        <taxon>Pseudomonadota</taxon>
        <taxon>Gammaproteobacteria</taxon>
        <taxon>Pseudomonadales</taxon>
        <taxon>Pseudomonadaceae</taxon>
        <taxon>Pseudomonas</taxon>
    </lineage>
</organism>
<protein>
    <recommendedName>
        <fullName evidence="1">ABM domain-containing protein</fullName>
    </recommendedName>
</protein>
<feature type="domain" description="ABM" evidence="1">
    <location>
        <begin position="10"/>
        <end position="96"/>
    </location>
</feature>
<evidence type="ECO:0000313" key="2">
    <source>
        <dbReference type="EMBL" id="ANI15260.1"/>
    </source>
</evidence>
<dbReference type="Gene3D" id="3.30.70.100">
    <property type="match status" value="1"/>
</dbReference>
<accession>A0A1A9KDQ6</accession>
<dbReference type="InterPro" id="IPR011008">
    <property type="entry name" value="Dimeric_a/b-barrel"/>
</dbReference>